<sequence length="508" mass="58579">RRLAQGRQRLFKYGSPSNISSQPFESSERLRRSMKNLKSPKSTQFDDEKDGICEITAPAITTVGWGEGIRDGLKQSNETIVSPENGSKISLVMPVPPSTQDSISRPIVSSHQQLQTNFDEDEEMMFKNFPWLKVIIKMANSFNLSCNHERFCHPWCFERVYRQCYRLTEALRKVYGEDLPPLGHLDKRKAMTDAWLNRHENVKKAAQRHSGLHLTRRENTAVRQGTTPDKPPMALRNLLIEKLNEMEEKERMGKSNFHDSDDLIEIMQIQKRPPPSPMLSYITTHMLCIAHAPFSTLLKSCLVLRSEHYRETMDICWHLLIHRDKHIVTSAASLFIISSVRNPEGTVNVIKNSLSSDDPNIRTEGLRRFHALWRNRFHVWLKMEDGAQLVFKVPPPGIDFTLPSPPVGQSHISIVDPPWMPHIKTKVEELCLKEEEQTSQTIMTMTRTRRKQKQEMIRRAAQEASERESSLRQKFPFRATAIVQQAAYEPALFHHQTQVMVDNAGEEC</sequence>
<accession>A0A183H661</accession>
<organism evidence="4">
    <name type="scientific">Onchocerca flexuosa</name>
    <dbReference type="NCBI Taxonomy" id="387005"/>
    <lineage>
        <taxon>Eukaryota</taxon>
        <taxon>Metazoa</taxon>
        <taxon>Ecdysozoa</taxon>
        <taxon>Nematoda</taxon>
        <taxon>Chromadorea</taxon>
        <taxon>Rhabditida</taxon>
        <taxon>Spirurina</taxon>
        <taxon>Spiruromorpha</taxon>
        <taxon>Filarioidea</taxon>
        <taxon>Onchocercidae</taxon>
        <taxon>Onchocerca</taxon>
    </lineage>
</organism>
<evidence type="ECO:0000259" key="1">
    <source>
        <dbReference type="Pfam" id="PF19424"/>
    </source>
</evidence>
<protein>
    <submittedName>
        <fullName evidence="4">UNC80 domain-containing protein</fullName>
    </submittedName>
</protein>
<gene>
    <name evidence="2" type="ORF">OFLC_LOCUS2972</name>
</gene>
<evidence type="ECO:0000313" key="4">
    <source>
        <dbReference type="WBParaSite" id="OFLC_0000297101-mRNA-1"/>
    </source>
</evidence>
<evidence type="ECO:0000313" key="3">
    <source>
        <dbReference type="Proteomes" id="UP000267606"/>
    </source>
</evidence>
<dbReference type="GO" id="GO:0034703">
    <property type="term" value="C:cation channel complex"/>
    <property type="evidence" value="ECO:0007669"/>
    <property type="project" value="TreeGrafter"/>
</dbReference>
<dbReference type="WBParaSite" id="OFLC_0000297101-mRNA-1">
    <property type="protein sequence ID" value="OFLC_0000297101-mRNA-1"/>
    <property type="gene ID" value="OFLC_0000297101"/>
</dbReference>
<keyword evidence="3" id="KW-1185">Reference proteome</keyword>
<reference evidence="4" key="1">
    <citation type="submission" date="2016-06" db="UniProtKB">
        <authorList>
            <consortium name="WormBaseParasite"/>
        </authorList>
    </citation>
    <scope>IDENTIFICATION</scope>
</reference>
<dbReference type="PANTHER" id="PTHR31781">
    <property type="entry name" value="UNC80"/>
    <property type="match status" value="1"/>
</dbReference>
<feature type="domain" description="Protein UNC80 central region" evidence="1">
    <location>
        <begin position="110"/>
        <end position="496"/>
    </location>
</feature>
<dbReference type="STRING" id="387005.A0A183H661"/>
<dbReference type="InterPro" id="IPR045852">
    <property type="entry name" value="UNC80_central"/>
</dbReference>
<proteinExistence type="predicted"/>
<dbReference type="GO" id="GO:0055080">
    <property type="term" value="P:monoatomic cation homeostasis"/>
    <property type="evidence" value="ECO:0007669"/>
    <property type="project" value="TreeGrafter"/>
</dbReference>
<dbReference type="PANTHER" id="PTHR31781:SF1">
    <property type="entry name" value="PROTEIN UNC-80 HOMOLOG"/>
    <property type="match status" value="1"/>
</dbReference>
<dbReference type="AlphaFoldDB" id="A0A183H661"/>
<evidence type="ECO:0000313" key="2">
    <source>
        <dbReference type="EMBL" id="VDO34844.1"/>
    </source>
</evidence>
<dbReference type="EMBL" id="UZAJ01001855">
    <property type="protein sequence ID" value="VDO34844.1"/>
    <property type="molecule type" value="Genomic_DNA"/>
</dbReference>
<dbReference type="Pfam" id="PF19424">
    <property type="entry name" value="UNC80"/>
    <property type="match status" value="1"/>
</dbReference>
<dbReference type="GO" id="GO:0030424">
    <property type="term" value="C:axon"/>
    <property type="evidence" value="ECO:0007669"/>
    <property type="project" value="TreeGrafter"/>
</dbReference>
<name>A0A183H661_9BILA</name>
<dbReference type="Proteomes" id="UP000267606">
    <property type="component" value="Unassembled WGS sequence"/>
</dbReference>
<reference evidence="2 3" key="2">
    <citation type="submission" date="2018-11" db="EMBL/GenBank/DDBJ databases">
        <authorList>
            <consortium name="Pathogen Informatics"/>
        </authorList>
    </citation>
    <scope>NUCLEOTIDE SEQUENCE [LARGE SCALE GENOMIC DNA]</scope>
</reference>
<dbReference type="GO" id="GO:0005261">
    <property type="term" value="F:monoatomic cation channel activity"/>
    <property type="evidence" value="ECO:0007669"/>
    <property type="project" value="TreeGrafter"/>
</dbReference>